<dbReference type="Pfam" id="PF00106">
    <property type="entry name" value="adh_short"/>
    <property type="match status" value="1"/>
</dbReference>
<keyword evidence="2" id="KW-1185">Reference proteome</keyword>
<gene>
    <name evidence="1" type="ORF">EV147_5060</name>
</gene>
<dbReference type="PANTHER" id="PTHR43976:SF9">
    <property type="entry name" value="OXIDOREDUCTASE"/>
    <property type="match status" value="1"/>
</dbReference>
<dbReference type="PRINTS" id="PR00081">
    <property type="entry name" value="GDHRDH"/>
</dbReference>
<dbReference type="SUPFAM" id="SSF51735">
    <property type="entry name" value="NAD(P)-binding Rossmann-fold domains"/>
    <property type="match status" value="1"/>
</dbReference>
<comment type="caution">
    <text evidence="1">The sequence shown here is derived from an EMBL/GenBank/DDBJ whole genome shotgun (WGS) entry which is preliminary data.</text>
</comment>
<name>A0A4Q7R9T7_9BURK</name>
<dbReference type="PANTHER" id="PTHR43976">
    <property type="entry name" value="SHORT CHAIN DEHYDROGENASE"/>
    <property type="match status" value="1"/>
</dbReference>
<organism evidence="1 2">
    <name type="scientific">Cupriavidus agavae</name>
    <dbReference type="NCBI Taxonomy" id="1001822"/>
    <lineage>
        <taxon>Bacteria</taxon>
        <taxon>Pseudomonadati</taxon>
        <taxon>Pseudomonadota</taxon>
        <taxon>Betaproteobacteria</taxon>
        <taxon>Burkholderiales</taxon>
        <taxon>Burkholderiaceae</taxon>
        <taxon>Cupriavidus</taxon>
    </lineage>
</organism>
<dbReference type="RefSeq" id="WP_130393944.1">
    <property type="nucleotide sequence ID" value="NZ_SGXM01000013.1"/>
</dbReference>
<accession>A0A4Q7R9T7</accession>
<dbReference type="EMBL" id="SGXM01000013">
    <property type="protein sequence ID" value="RZT29097.1"/>
    <property type="molecule type" value="Genomic_DNA"/>
</dbReference>
<dbReference type="AlphaFoldDB" id="A0A4Q7R9T7"/>
<dbReference type="OrthoDB" id="9789083at2"/>
<dbReference type="Proteomes" id="UP000291078">
    <property type="component" value="Unassembled WGS sequence"/>
</dbReference>
<evidence type="ECO:0000313" key="1">
    <source>
        <dbReference type="EMBL" id="RZT29097.1"/>
    </source>
</evidence>
<sequence>MPAACIILVTHAAEGVGPITVTALAHGGHTVYAALNCRRWRDRAQAQRLRDSAIEHGLDIRIVDMKPESSDSVSKAVGEIVHTSGQIDILVQGGVPSMVGPTEAFAPEQASKTLGRYLVGAQRTLRAVLPHMREAHAGLIIWVLGTAAGGGTAPYLGWYCAIQSGLEALAVQYARDLVPFGIESALVMSGMFGTLSSPFQRPELPADQTTSAAYSRRLGLQFQQRIQNAADELSCAEEIPGATAGAVAMIVETPAGQRPFRTIVDPVKDGADVVFLVLDRVRAEMMRRLGCGDLLDVCYRERRSDEGVTPETLRNAEANDDGV</sequence>
<proteinExistence type="predicted"/>
<reference evidence="1 2" key="1">
    <citation type="journal article" date="2015" name="Stand. Genomic Sci.">
        <title>Genomic Encyclopedia of Bacterial and Archaeal Type Strains, Phase III: the genomes of soil and plant-associated and newly described type strains.</title>
        <authorList>
            <person name="Whitman W.B."/>
            <person name="Woyke T."/>
            <person name="Klenk H.P."/>
            <person name="Zhou Y."/>
            <person name="Lilburn T.G."/>
            <person name="Beck B.J."/>
            <person name="De Vos P."/>
            <person name="Vandamme P."/>
            <person name="Eisen J.A."/>
            <person name="Garrity G."/>
            <person name="Hugenholtz P."/>
            <person name="Kyrpides N.C."/>
        </authorList>
    </citation>
    <scope>NUCLEOTIDE SEQUENCE [LARGE SCALE GENOMIC DNA]</scope>
    <source>
        <strain evidence="1 2">ASC-9842</strain>
    </source>
</reference>
<evidence type="ECO:0000313" key="2">
    <source>
        <dbReference type="Proteomes" id="UP000291078"/>
    </source>
</evidence>
<dbReference type="InterPro" id="IPR002347">
    <property type="entry name" value="SDR_fam"/>
</dbReference>
<dbReference type="InterPro" id="IPR051911">
    <property type="entry name" value="SDR_oxidoreductase"/>
</dbReference>
<dbReference type="InterPro" id="IPR036291">
    <property type="entry name" value="NAD(P)-bd_dom_sf"/>
</dbReference>
<protein>
    <submittedName>
        <fullName evidence="1">NAD(P)-dependent dehydrogenase (Short-subunit alcohol dehydrogenase family)</fullName>
    </submittedName>
</protein>
<dbReference type="Gene3D" id="3.40.50.720">
    <property type="entry name" value="NAD(P)-binding Rossmann-like Domain"/>
    <property type="match status" value="1"/>
</dbReference>